<reference evidence="2 3" key="1">
    <citation type="journal article" date="2012" name="Science">
        <title>The Paleozoic origin of enzymatic lignin decomposition reconstructed from 31 fungal genomes.</title>
        <authorList>
            <person name="Floudas D."/>
            <person name="Binder M."/>
            <person name="Riley R."/>
            <person name="Barry K."/>
            <person name="Blanchette R.A."/>
            <person name="Henrissat B."/>
            <person name="Martinez A.T."/>
            <person name="Otillar R."/>
            <person name="Spatafora J.W."/>
            <person name="Yadav J.S."/>
            <person name="Aerts A."/>
            <person name="Benoit I."/>
            <person name="Boyd A."/>
            <person name="Carlson A."/>
            <person name="Copeland A."/>
            <person name="Coutinho P.M."/>
            <person name="de Vries R.P."/>
            <person name="Ferreira P."/>
            <person name="Findley K."/>
            <person name="Foster B."/>
            <person name="Gaskell J."/>
            <person name="Glotzer D."/>
            <person name="Gorecki P."/>
            <person name="Heitman J."/>
            <person name="Hesse C."/>
            <person name="Hori C."/>
            <person name="Igarashi K."/>
            <person name="Jurgens J.A."/>
            <person name="Kallen N."/>
            <person name="Kersten P."/>
            <person name="Kohler A."/>
            <person name="Kuees U."/>
            <person name="Kumar T.K.A."/>
            <person name="Kuo A."/>
            <person name="LaButti K."/>
            <person name="Larrondo L.F."/>
            <person name="Lindquist E."/>
            <person name="Ling A."/>
            <person name="Lombard V."/>
            <person name="Lucas S."/>
            <person name="Lundell T."/>
            <person name="Martin R."/>
            <person name="McLaughlin D.J."/>
            <person name="Morgenstern I."/>
            <person name="Morin E."/>
            <person name="Murat C."/>
            <person name="Nagy L.G."/>
            <person name="Nolan M."/>
            <person name="Ohm R.A."/>
            <person name="Patyshakuliyeva A."/>
            <person name="Rokas A."/>
            <person name="Ruiz-Duenas F.J."/>
            <person name="Sabat G."/>
            <person name="Salamov A."/>
            <person name="Samejima M."/>
            <person name="Schmutz J."/>
            <person name="Slot J.C."/>
            <person name="St John F."/>
            <person name="Stenlid J."/>
            <person name="Sun H."/>
            <person name="Sun S."/>
            <person name="Syed K."/>
            <person name="Tsang A."/>
            <person name="Wiebenga A."/>
            <person name="Young D."/>
            <person name="Pisabarro A."/>
            <person name="Eastwood D.C."/>
            <person name="Martin F."/>
            <person name="Cullen D."/>
            <person name="Grigoriev I.V."/>
            <person name="Hibbett D.S."/>
        </authorList>
    </citation>
    <scope>NUCLEOTIDE SEQUENCE [LARGE SCALE GENOMIC DNA]</scope>
    <source>
        <strain evidence="2 3">LYAD-421 SS1</strain>
    </source>
</reference>
<protein>
    <submittedName>
        <fullName evidence="2">Uncharacterized protein</fullName>
    </submittedName>
</protein>
<dbReference type="EMBL" id="JH719428">
    <property type="protein sequence ID" value="EJF59103.1"/>
    <property type="molecule type" value="Genomic_DNA"/>
</dbReference>
<feature type="compositionally biased region" description="Basic and acidic residues" evidence="1">
    <location>
        <begin position="12"/>
        <end position="30"/>
    </location>
</feature>
<gene>
    <name evidence="2" type="ORF">DICSQDRAFT_128523</name>
</gene>
<name>R7ST37_DICSQ</name>
<dbReference type="RefSeq" id="XP_007368223.1">
    <property type="nucleotide sequence ID" value="XM_007368161.1"/>
</dbReference>
<proteinExistence type="predicted"/>
<dbReference type="HOGENOM" id="CLU_1517812_0_0_1"/>
<dbReference type="AlphaFoldDB" id="R7ST37"/>
<sequence>MRGISTRPSGETIDKYGRRRVEEGNVGKERRGVVAPDARTPVVEGVYLERRKYGRLTGGICTSWAHAMVHQEYDEEFPVMYSMSRGTPSAGMPIAGGPPIAGSFLSAASVSRNAENSANSSIGIAMRAGGCMEQVSRVAGSGYREEGVSRAGNQNVSDGSTLLKGGTIIGRAIVDRV</sequence>
<dbReference type="Proteomes" id="UP000053319">
    <property type="component" value="Unassembled WGS sequence"/>
</dbReference>
<dbReference type="GeneID" id="18834477"/>
<evidence type="ECO:0000313" key="3">
    <source>
        <dbReference type="Proteomes" id="UP000053319"/>
    </source>
</evidence>
<evidence type="ECO:0000256" key="1">
    <source>
        <dbReference type="SAM" id="MobiDB-lite"/>
    </source>
</evidence>
<organism evidence="2 3">
    <name type="scientific">Dichomitus squalens (strain LYAD-421)</name>
    <name type="common">Western red white-rot fungus</name>
    <dbReference type="NCBI Taxonomy" id="732165"/>
    <lineage>
        <taxon>Eukaryota</taxon>
        <taxon>Fungi</taxon>
        <taxon>Dikarya</taxon>
        <taxon>Basidiomycota</taxon>
        <taxon>Agaricomycotina</taxon>
        <taxon>Agaricomycetes</taxon>
        <taxon>Polyporales</taxon>
        <taxon>Polyporaceae</taxon>
        <taxon>Dichomitus</taxon>
    </lineage>
</organism>
<evidence type="ECO:0000313" key="2">
    <source>
        <dbReference type="EMBL" id="EJF59103.1"/>
    </source>
</evidence>
<accession>R7ST37</accession>
<feature type="region of interest" description="Disordered" evidence="1">
    <location>
        <begin position="1"/>
        <end position="30"/>
    </location>
</feature>
<dbReference type="KEGG" id="dsq:DICSQDRAFT_128523"/>